<sequence>MSTQHDPAQWRNIVPSSCFATFIAAVARRFAGPAPSEDAARLNHLLNVTLRDACDFLGADRGRIILVDEAGDTLAASHLWTANDVQPKARELQDMPFGYFPWVREQLLASQTVEILDVSALPQEAEAEQTICAKRSAQSVLLVPMICRDRCMGFLEFDSVRGKRRWTREEKEQLTAAAEIMAAALMRHEELTRLRANEERLRLTMEATTDGVWDYDTKTRDIILSDKAAALLGLDSTSIKNGVYFLLERIHPDDIQSIQDQFHAHMTNQQPRFEGVCRIAVPSGEWRHVCVRGMIVSWRGRQPLRILGTIEDVGRLREAELNRMETEKKYRQLFEMETDAIFVIDDADGTILEANAATEDMYGYSRQYLLGMPFESLATRPAPISEESDNLHGEGRAMLQLAHKHCDGTTIPVEISMRRIPWQGRSVRIAAVRDISDRLRAQEAIDRQRRFLKTVIDAEPSMILVRDRSRRVMLANVATCQFYDRSEEQLLGRTGRELLPSLYYSEPFSNEDDLLYSGQLDQVDNEYKVKDRSDNQRWLRIIRRPLRDADDNVTALLSVGIDLTEAKQLKAELVRTGQLASLGEIAAGLAHEITNPVNGIINYAQVLIDMLEDDGTVTDSGSQFLGKIITEGERIAHLAHGVLGFARNYSNTRMPCAMDTMVGSVLDLVDSRLIRDGIKLTVDIPANLPAVHCVHWEFQQVLLNLISNARFALNERYPKPHPDKRLFITARQENTGADRKVVIMVEDHGTGIDPAHINDVFDPFFTTKPVGEGTGLGLSISRSIILDHDGTLALEQPEGGGTRVRITLPAAEKCAENDS</sequence>
<dbReference type="InterPro" id="IPR013655">
    <property type="entry name" value="PAS_fold_3"/>
</dbReference>
<dbReference type="PROSITE" id="PS50113">
    <property type="entry name" value="PAC"/>
    <property type="match status" value="1"/>
</dbReference>
<accession>A0A6P1ZMP9</accession>
<feature type="domain" description="PAS" evidence="10">
    <location>
        <begin position="197"/>
        <end position="269"/>
    </location>
</feature>
<dbReference type="Pfam" id="PF13426">
    <property type="entry name" value="PAS_9"/>
    <property type="match status" value="1"/>
</dbReference>
<keyword evidence="8" id="KW-0902">Two-component regulatory system</keyword>
<dbReference type="Pfam" id="PF00512">
    <property type="entry name" value="HisKA"/>
    <property type="match status" value="1"/>
</dbReference>
<evidence type="ECO:0000256" key="6">
    <source>
        <dbReference type="ARBA" id="ARBA00022777"/>
    </source>
</evidence>
<dbReference type="InterPro" id="IPR000014">
    <property type="entry name" value="PAS"/>
</dbReference>
<evidence type="ECO:0000256" key="3">
    <source>
        <dbReference type="ARBA" id="ARBA00022553"/>
    </source>
</evidence>
<dbReference type="SMART" id="SM00086">
    <property type="entry name" value="PAC"/>
    <property type="match status" value="3"/>
</dbReference>
<dbReference type="Proteomes" id="UP000434052">
    <property type="component" value="Unassembled WGS sequence"/>
</dbReference>
<name>A0A6P1ZMP9_9BACT</name>
<dbReference type="InterPro" id="IPR004358">
    <property type="entry name" value="Sig_transdc_His_kin-like_C"/>
</dbReference>
<dbReference type="Pfam" id="PF01590">
    <property type="entry name" value="GAF"/>
    <property type="match status" value="1"/>
</dbReference>
<evidence type="ECO:0000259" key="10">
    <source>
        <dbReference type="PROSITE" id="PS50112"/>
    </source>
</evidence>
<keyword evidence="5" id="KW-0547">Nucleotide-binding</keyword>
<dbReference type="PANTHER" id="PTHR43065:SF10">
    <property type="entry name" value="PEROXIDE STRESS-ACTIVATED HISTIDINE KINASE MAK3"/>
    <property type="match status" value="1"/>
</dbReference>
<dbReference type="Gene3D" id="3.30.450.40">
    <property type="match status" value="1"/>
</dbReference>
<reference evidence="12 13" key="1">
    <citation type="submission" date="2018-06" db="EMBL/GenBank/DDBJ databases">
        <title>Complete genome of Desulfovibrio marinus P48SEP.</title>
        <authorList>
            <person name="Crispim J.S."/>
            <person name="Vidigal P.M.P."/>
            <person name="Silva L.C.F."/>
            <person name="Araujo L.C."/>
            <person name="Laguardia C.N."/>
            <person name="Dias R.S."/>
            <person name="Sousa M.P."/>
            <person name="Paula S.O."/>
            <person name="Silva C."/>
        </authorList>
    </citation>
    <scope>NUCLEOTIDE SEQUENCE [LARGE SCALE GENOMIC DNA]</scope>
    <source>
        <strain evidence="12 13">P48SEP</strain>
    </source>
</reference>
<dbReference type="NCBIfam" id="TIGR00229">
    <property type="entry name" value="sensory_box"/>
    <property type="match status" value="3"/>
</dbReference>
<dbReference type="SMART" id="SM00387">
    <property type="entry name" value="HATPase_c"/>
    <property type="match status" value="1"/>
</dbReference>
<dbReference type="InterPro" id="IPR013656">
    <property type="entry name" value="PAS_4"/>
</dbReference>
<dbReference type="EMBL" id="QMIF01000001">
    <property type="protein sequence ID" value="TVM36609.1"/>
    <property type="molecule type" value="Genomic_DNA"/>
</dbReference>
<proteinExistence type="predicted"/>
<dbReference type="EC" id="2.7.13.3" evidence="2"/>
<evidence type="ECO:0000256" key="5">
    <source>
        <dbReference type="ARBA" id="ARBA00022741"/>
    </source>
</evidence>
<dbReference type="PROSITE" id="PS50109">
    <property type="entry name" value="HIS_KIN"/>
    <property type="match status" value="1"/>
</dbReference>
<keyword evidence="4" id="KW-0808">Transferase</keyword>
<dbReference type="InterPro" id="IPR036890">
    <property type="entry name" value="HATPase_C_sf"/>
</dbReference>
<evidence type="ECO:0000313" key="12">
    <source>
        <dbReference type="EMBL" id="TVM36609.1"/>
    </source>
</evidence>
<dbReference type="SUPFAM" id="SSF47384">
    <property type="entry name" value="Homodimeric domain of signal transducing histidine kinase"/>
    <property type="match status" value="1"/>
</dbReference>
<keyword evidence="7" id="KW-0067">ATP-binding</keyword>
<dbReference type="OrthoDB" id="1931120at2"/>
<dbReference type="SUPFAM" id="SSF55874">
    <property type="entry name" value="ATPase domain of HSP90 chaperone/DNA topoisomerase II/histidine kinase"/>
    <property type="match status" value="1"/>
</dbReference>
<dbReference type="Pfam" id="PF08448">
    <property type="entry name" value="PAS_4"/>
    <property type="match status" value="1"/>
</dbReference>
<dbReference type="InterPro" id="IPR000700">
    <property type="entry name" value="PAS-assoc_C"/>
</dbReference>
<evidence type="ECO:0000259" key="9">
    <source>
        <dbReference type="PROSITE" id="PS50109"/>
    </source>
</evidence>
<dbReference type="PROSITE" id="PS50112">
    <property type="entry name" value="PAS"/>
    <property type="match status" value="3"/>
</dbReference>
<dbReference type="InterPro" id="IPR035965">
    <property type="entry name" value="PAS-like_dom_sf"/>
</dbReference>
<feature type="domain" description="PAS" evidence="10">
    <location>
        <begin position="448"/>
        <end position="494"/>
    </location>
</feature>
<evidence type="ECO:0000256" key="1">
    <source>
        <dbReference type="ARBA" id="ARBA00000085"/>
    </source>
</evidence>
<dbReference type="CDD" id="cd00130">
    <property type="entry name" value="PAS"/>
    <property type="match status" value="3"/>
</dbReference>
<dbReference type="InterPro" id="IPR003661">
    <property type="entry name" value="HisK_dim/P_dom"/>
</dbReference>
<dbReference type="InterPro" id="IPR029016">
    <property type="entry name" value="GAF-like_dom_sf"/>
</dbReference>
<comment type="caution">
    <text evidence="12">The sequence shown here is derived from an EMBL/GenBank/DDBJ whole genome shotgun (WGS) entry which is preliminary data.</text>
</comment>
<feature type="domain" description="PAS" evidence="10">
    <location>
        <begin position="326"/>
        <end position="371"/>
    </location>
</feature>
<dbReference type="Pfam" id="PF02518">
    <property type="entry name" value="HATPase_c"/>
    <property type="match status" value="1"/>
</dbReference>
<dbReference type="InterPro" id="IPR036097">
    <property type="entry name" value="HisK_dim/P_sf"/>
</dbReference>
<dbReference type="PRINTS" id="PR00344">
    <property type="entry name" value="BCTRLSENSOR"/>
</dbReference>
<dbReference type="Gene3D" id="3.30.450.20">
    <property type="entry name" value="PAS domain"/>
    <property type="match status" value="3"/>
</dbReference>
<feature type="domain" description="PAC" evidence="11">
    <location>
        <begin position="523"/>
        <end position="575"/>
    </location>
</feature>
<dbReference type="GO" id="GO:0000155">
    <property type="term" value="F:phosphorelay sensor kinase activity"/>
    <property type="evidence" value="ECO:0007669"/>
    <property type="project" value="InterPro"/>
</dbReference>
<dbReference type="CDD" id="cd00082">
    <property type="entry name" value="HisKA"/>
    <property type="match status" value="1"/>
</dbReference>
<protein>
    <recommendedName>
        <fullName evidence="2">histidine kinase</fullName>
        <ecNumber evidence="2">2.7.13.3</ecNumber>
    </recommendedName>
</protein>
<dbReference type="SUPFAM" id="SSF55781">
    <property type="entry name" value="GAF domain-like"/>
    <property type="match status" value="1"/>
</dbReference>
<dbReference type="InterPro" id="IPR001610">
    <property type="entry name" value="PAC"/>
</dbReference>
<dbReference type="SMART" id="SM00388">
    <property type="entry name" value="HisKA"/>
    <property type="match status" value="1"/>
</dbReference>
<dbReference type="InterPro" id="IPR003594">
    <property type="entry name" value="HATPase_dom"/>
</dbReference>
<organism evidence="12 13">
    <name type="scientific">Oceanidesulfovibrio marinus</name>
    <dbReference type="NCBI Taxonomy" id="370038"/>
    <lineage>
        <taxon>Bacteria</taxon>
        <taxon>Pseudomonadati</taxon>
        <taxon>Thermodesulfobacteriota</taxon>
        <taxon>Desulfovibrionia</taxon>
        <taxon>Desulfovibrionales</taxon>
        <taxon>Desulfovibrionaceae</taxon>
        <taxon>Oceanidesulfovibrio</taxon>
    </lineage>
</organism>
<feature type="domain" description="Histidine kinase" evidence="9">
    <location>
        <begin position="588"/>
        <end position="812"/>
    </location>
</feature>
<evidence type="ECO:0000313" key="13">
    <source>
        <dbReference type="Proteomes" id="UP000434052"/>
    </source>
</evidence>
<dbReference type="InterPro" id="IPR003018">
    <property type="entry name" value="GAF"/>
</dbReference>
<gene>
    <name evidence="12" type="ORF">DQK91_01420</name>
</gene>
<dbReference type="Gene3D" id="1.10.287.130">
    <property type="match status" value="1"/>
</dbReference>
<dbReference type="RefSeq" id="WP_144233646.1">
    <property type="nucleotide sequence ID" value="NZ_QMIF01000001.1"/>
</dbReference>
<evidence type="ECO:0000256" key="4">
    <source>
        <dbReference type="ARBA" id="ARBA00022679"/>
    </source>
</evidence>
<dbReference type="SMART" id="SM00065">
    <property type="entry name" value="GAF"/>
    <property type="match status" value="1"/>
</dbReference>
<evidence type="ECO:0000259" key="11">
    <source>
        <dbReference type="PROSITE" id="PS50113"/>
    </source>
</evidence>
<dbReference type="SMART" id="SM00091">
    <property type="entry name" value="PAS"/>
    <property type="match status" value="3"/>
</dbReference>
<dbReference type="PANTHER" id="PTHR43065">
    <property type="entry name" value="SENSOR HISTIDINE KINASE"/>
    <property type="match status" value="1"/>
</dbReference>
<keyword evidence="6" id="KW-0418">Kinase</keyword>
<dbReference type="SUPFAM" id="SSF55785">
    <property type="entry name" value="PYP-like sensor domain (PAS domain)"/>
    <property type="match status" value="3"/>
</dbReference>
<keyword evidence="3" id="KW-0597">Phosphoprotein</keyword>
<evidence type="ECO:0000256" key="2">
    <source>
        <dbReference type="ARBA" id="ARBA00012438"/>
    </source>
</evidence>
<dbReference type="AlphaFoldDB" id="A0A6P1ZMP9"/>
<dbReference type="Pfam" id="PF08447">
    <property type="entry name" value="PAS_3"/>
    <property type="match status" value="1"/>
</dbReference>
<evidence type="ECO:0000256" key="8">
    <source>
        <dbReference type="ARBA" id="ARBA00023012"/>
    </source>
</evidence>
<comment type="catalytic activity">
    <reaction evidence="1">
        <text>ATP + protein L-histidine = ADP + protein N-phospho-L-histidine.</text>
        <dbReference type="EC" id="2.7.13.3"/>
    </reaction>
</comment>
<evidence type="ECO:0000256" key="7">
    <source>
        <dbReference type="ARBA" id="ARBA00022840"/>
    </source>
</evidence>
<dbReference type="Gene3D" id="3.30.565.10">
    <property type="entry name" value="Histidine kinase-like ATPase, C-terminal domain"/>
    <property type="match status" value="1"/>
</dbReference>
<dbReference type="InterPro" id="IPR005467">
    <property type="entry name" value="His_kinase_dom"/>
</dbReference>